<evidence type="ECO:0000313" key="2">
    <source>
        <dbReference type="Proteomes" id="UP001054252"/>
    </source>
</evidence>
<dbReference type="Proteomes" id="UP001054252">
    <property type="component" value="Unassembled WGS sequence"/>
</dbReference>
<dbReference type="EMBL" id="BPVZ01000074">
    <property type="protein sequence ID" value="GKV27115.1"/>
    <property type="molecule type" value="Genomic_DNA"/>
</dbReference>
<accession>A0AAV5KR27</accession>
<protein>
    <submittedName>
        <fullName evidence="1">Uncharacterized protein</fullName>
    </submittedName>
</protein>
<name>A0AAV5KR27_9ROSI</name>
<proteinExistence type="predicted"/>
<sequence length="38" mass="4317">MSVPFLNEMFVLSKGGIEFEIDKVPGSFISLSSFFLRF</sequence>
<evidence type="ECO:0000313" key="1">
    <source>
        <dbReference type="EMBL" id="GKV27115.1"/>
    </source>
</evidence>
<reference evidence="1 2" key="1">
    <citation type="journal article" date="2021" name="Commun. Biol.">
        <title>The genome of Shorea leprosula (Dipterocarpaceae) highlights the ecological relevance of drought in aseasonal tropical rainforests.</title>
        <authorList>
            <person name="Ng K.K.S."/>
            <person name="Kobayashi M.J."/>
            <person name="Fawcett J.A."/>
            <person name="Hatakeyama M."/>
            <person name="Paape T."/>
            <person name="Ng C.H."/>
            <person name="Ang C.C."/>
            <person name="Tnah L.H."/>
            <person name="Lee C.T."/>
            <person name="Nishiyama T."/>
            <person name="Sese J."/>
            <person name="O'Brien M.J."/>
            <person name="Copetti D."/>
            <person name="Mohd Noor M.I."/>
            <person name="Ong R.C."/>
            <person name="Putra M."/>
            <person name="Sireger I.Z."/>
            <person name="Indrioko S."/>
            <person name="Kosugi Y."/>
            <person name="Izuno A."/>
            <person name="Isagi Y."/>
            <person name="Lee S.L."/>
            <person name="Shimizu K.K."/>
        </authorList>
    </citation>
    <scope>NUCLEOTIDE SEQUENCE [LARGE SCALE GENOMIC DNA]</scope>
    <source>
        <strain evidence="1">214</strain>
    </source>
</reference>
<gene>
    <name evidence="1" type="ORF">SLEP1_g36320</name>
</gene>
<dbReference type="AlphaFoldDB" id="A0AAV5KR27"/>
<comment type="caution">
    <text evidence="1">The sequence shown here is derived from an EMBL/GenBank/DDBJ whole genome shotgun (WGS) entry which is preliminary data.</text>
</comment>
<organism evidence="1 2">
    <name type="scientific">Rubroshorea leprosula</name>
    <dbReference type="NCBI Taxonomy" id="152421"/>
    <lineage>
        <taxon>Eukaryota</taxon>
        <taxon>Viridiplantae</taxon>
        <taxon>Streptophyta</taxon>
        <taxon>Embryophyta</taxon>
        <taxon>Tracheophyta</taxon>
        <taxon>Spermatophyta</taxon>
        <taxon>Magnoliopsida</taxon>
        <taxon>eudicotyledons</taxon>
        <taxon>Gunneridae</taxon>
        <taxon>Pentapetalae</taxon>
        <taxon>rosids</taxon>
        <taxon>malvids</taxon>
        <taxon>Malvales</taxon>
        <taxon>Dipterocarpaceae</taxon>
        <taxon>Rubroshorea</taxon>
    </lineage>
</organism>
<keyword evidence="2" id="KW-1185">Reference proteome</keyword>